<reference evidence="3 4" key="2">
    <citation type="submission" date="2019-01" db="EMBL/GenBank/DDBJ databases">
        <title>The decoding of complex shrimp genome reveals the adaptation for benthos swimmer, frequently molting mechanism and breeding impact on genome.</title>
        <authorList>
            <person name="Sun Y."/>
            <person name="Gao Y."/>
            <person name="Yu Y."/>
        </authorList>
    </citation>
    <scope>NUCLEOTIDE SEQUENCE [LARGE SCALE GENOMIC DNA]</scope>
    <source>
        <tissue evidence="3">Muscle</tissue>
    </source>
</reference>
<dbReference type="GO" id="GO:0005737">
    <property type="term" value="C:cytoplasm"/>
    <property type="evidence" value="ECO:0007669"/>
    <property type="project" value="TreeGrafter"/>
</dbReference>
<dbReference type="GO" id="GO:0006629">
    <property type="term" value="P:lipid metabolic process"/>
    <property type="evidence" value="ECO:0007669"/>
    <property type="project" value="TreeGrafter"/>
</dbReference>
<reference evidence="3 4" key="1">
    <citation type="submission" date="2018-04" db="EMBL/GenBank/DDBJ databases">
        <authorList>
            <person name="Zhang X."/>
            <person name="Yuan J."/>
            <person name="Li F."/>
            <person name="Xiang J."/>
        </authorList>
    </citation>
    <scope>NUCLEOTIDE SEQUENCE [LARGE SCALE GENOMIC DNA]</scope>
    <source>
        <tissue evidence="3">Muscle</tissue>
    </source>
</reference>
<evidence type="ECO:0000256" key="1">
    <source>
        <dbReference type="SAM" id="SignalP"/>
    </source>
</evidence>
<dbReference type="Proteomes" id="UP000283509">
    <property type="component" value="Unassembled WGS sequence"/>
</dbReference>
<feature type="signal peptide" evidence="1">
    <location>
        <begin position="1"/>
        <end position="19"/>
    </location>
</feature>
<sequence length="194" mass="21793">MESLFFLLLLGVAGRLGSAVPVTPDLAYIRNGTCLDARPPASLSYGQFAGRWVEVSSRPNVFRQARQCVNMHFIITEDTPLRITTGIDNNHELTEVVTRMRPQETQSAFIVELHGLETGTFVVLDTDYDSLACVYQCQQATESAKVEWAYVYARNLEQAEEAEKRCRKVFLSRGFDVESLVRSPHPDETCNTAI</sequence>
<name>A0A3R7PRM3_PENVA</name>
<dbReference type="SUPFAM" id="SSF50814">
    <property type="entry name" value="Lipocalins"/>
    <property type="match status" value="1"/>
</dbReference>
<proteinExistence type="predicted"/>
<dbReference type="AlphaFoldDB" id="A0A3R7PRM3"/>
<organism evidence="3 4">
    <name type="scientific">Penaeus vannamei</name>
    <name type="common">Whiteleg shrimp</name>
    <name type="synonym">Litopenaeus vannamei</name>
    <dbReference type="NCBI Taxonomy" id="6689"/>
    <lineage>
        <taxon>Eukaryota</taxon>
        <taxon>Metazoa</taxon>
        <taxon>Ecdysozoa</taxon>
        <taxon>Arthropoda</taxon>
        <taxon>Crustacea</taxon>
        <taxon>Multicrustacea</taxon>
        <taxon>Malacostraca</taxon>
        <taxon>Eumalacostraca</taxon>
        <taxon>Eucarida</taxon>
        <taxon>Decapoda</taxon>
        <taxon>Dendrobranchiata</taxon>
        <taxon>Penaeoidea</taxon>
        <taxon>Penaeidae</taxon>
        <taxon>Penaeus</taxon>
    </lineage>
</organism>
<keyword evidence="4" id="KW-1185">Reference proteome</keyword>
<dbReference type="EMBL" id="QCYY01001122">
    <property type="protein sequence ID" value="ROT80444.1"/>
    <property type="molecule type" value="Genomic_DNA"/>
</dbReference>
<dbReference type="InterPro" id="IPR012674">
    <property type="entry name" value="Calycin"/>
</dbReference>
<comment type="caution">
    <text evidence="3">The sequence shown here is derived from an EMBL/GenBank/DDBJ whole genome shotgun (WGS) entry which is preliminary data.</text>
</comment>
<feature type="domain" description="Lipocalin/cytosolic fatty-acid binding" evidence="2">
    <location>
        <begin position="49"/>
        <end position="184"/>
    </location>
</feature>
<dbReference type="Gene3D" id="2.40.128.20">
    <property type="match status" value="1"/>
</dbReference>
<dbReference type="GO" id="GO:0000302">
    <property type="term" value="P:response to reactive oxygen species"/>
    <property type="evidence" value="ECO:0007669"/>
    <property type="project" value="TreeGrafter"/>
</dbReference>
<dbReference type="PANTHER" id="PTHR10612">
    <property type="entry name" value="APOLIPOPROTEIN D"/>
    <property type="match status" value="1"/>
</dbReference>
<gene>
    <name evidence="3" type="ORF">C7M84_000839</name>
</gene>
<accession>A0A3R7PRM3</accession>
<protein>
    <submittedName>
        <fullName evidence="3">Crustacyanin subunit A</fullName>
    </submittedName>
</protein>
<evidence type="ECO:0000313" key="3">
    <source>
        <dbReference type="EMBL" id="ROT80444.1"/>
    </source>
</evidence>
<evidence type="ECO:0000259" key="2">
    <source>
        <dbReference type="Pfam" id="PF00061"/>
    </source>
</evidence>
<dbReference type="OrthoDB" id="6337618at2759"/>
<evidence type="ECO:0000313" key="4">
    <source>
        <dbReference type="Proteomes" id="UP000283509"/>
    </source>
</evidence>
<dbReference type="InterPro" id="IPR000566">
    <property type="entry name" value="Lipocln_cytosolic_FA-bd_dom"/>
</dbReference>
<feature type="chain" id="PRO_5025500532" evidence="1">
    <location>
        <begin position="20"/>
        <end position="194"/>
    </location>
</feature>
<dbReference type="PANTHER" id="PTHR10612:SF34">
    <property type="entry name" value="APOLIPOPROTEIN D"/>
    <property type="match status" value="1"/>
</dbReference>
<keyword evidence="1" id="KW-0732">Signal</keyword>
<dbReference type="Pfam" id="PF00061">
    <property type="entry name" value="Lipocalin"/>
    <property type="match status" value="1"/>
</dbReference>